<organism evidence="2 3">
    <name type="scientific">Methanococcus maripaludis</name>
    <name type="common">Methanococcus deltae</name>
    <dbReference type="NCBI Taxonomy" id="39152"/>
    <lineage>
        <taxon>Archaea</taxon>
        <taxon>Methanobacteriati</taxon>
        <taxon>Methanobacteriota</taxon>
        <taxon>Methanomada group</taxon>
        <taxon>Methanococci</taxon>
        <taxon>Methanococcales</taxon>
        <taxon>Methanococcaceae</taxon>
        <taxon>Methanococcus</taxon>
    </lineage>
</organism>
<feature type="domain" description="Cupin type-2" evidence="1">
    <location>
        <begin position="50"/>
        <end position="113"/>
    </location>
</feature>
<sequence length="145" mass="16309">MKYNTKEEFEKINMFGEGVPNEMFAKYFIGNSYLNPLVKPGEAPLFLANVTFEPGCRNNWHIHHATKGGGQMLICTAGEGWYQEDGKEPVGLKEGSFVYIPANVKHWHGAKADSWFSHISVEVPGEGGSNEWLEPVSDEEYNKLE</sequence>
<proteinExistence type="predicted"/>
<name>A0A7J9NJ95_METMI</name>
<dbReference type="Gene3D" id="2.60.120.10">
    <property type="entry name" value="Jelly Rolls"/>
    <property type="match status" value="1"/>
</dbReference>
<dbReference type="InterPro" id="IPR047263">
    <property type="entry name" value="HNL-like_cupin"/>
</dbReference>
<dbReference type="SUPFAM" id="SSF51182">
    <property type="entry name" value="RmlC-like cupins"/>
    <property type="match status" value="1"/>
</dbReference>
<dbReference type="InterPro" id="IPR011051">
    <property type="entry name" value="RmlC_Cupin_sf"/>
</dbReference>
<dbReference type="InterPro" id="IPR014710">
    <property type="entry name" value="RmlC-like_jellyroll"/>
</dbReference>
<accession>A0A7J9NJ95</accession>
<gene>
    <name evidence="2" type="ORF">HNP87_001526</name>
</gene>
<keyword evidence="2" id="KW-0223">Dioxygenase</keyword>
<dbReference type="Proteomes" id="UP000563838">
    <property type="component" value="Unassembled WGS sequence"/>
</dbReference>
<protein>
    <submittedName>
        <fullName evidence="2">Quercetin dioxygenase-like cupin family protein</fullName>
    </submittedName>
</protein>
<evidence type="ECO:0000313" key="2">
    <source>
        <dbReference type="EMBL" id="MBA2840994.1"/>
    </source>
</evidence>
<reference evidence="2 3" key="1">
    <citation type="submission" date="2020-07" db="EMBL/GenBank/DDBJ databases">
        <title>Genomic Encyclopedia of Type Strains, Phase IV (KMG-V): Genome sequencing to study the core and pangenomes of soil and plant-associated prokaryotes.</title>
        <authorList>
            <person name="Whitman W."/>
        </authorList>
    </citation>
    <scope>NUCLEOTIDE SEQUENCE [LARGE SCALE GENOMIC DNA]</scope>
    <source>
        <strain evidence="2 3">A4</strain>
    </source>
</reference>
<evidence type="ECO:0000259" key="1">
    <source>
        <dbReference type="Pfam" id="PF07883"/>
    </source>
</evidence>
<dbReference type="GO" id="GO:0051213">
    <property type="term" value="F:dioxygenase activity"/>
    <property type="evidence" value="ECO:0007669"/>
    <property type="project" value="UniProtKB-KW"/>
</dbReference>
<dbReference type="Pfam" id="PF07883">
    <property type="entry name" value="Cupin_2"/>
    <property type="match status" value="1"/>
</dbReference>
<dbReference type="EMBL" id="JACDUI010000002">
    <property type="protein sequence ID" value="MBA2840994.1"/>
    <property type="molecule type" value="Genomic_DNA"/>
</dbReference>
<dbReference type="CDD" id="cd02233">
    <property type="entry name" value="cupin_HNL-like"/>
    <property type="match status" value="1"/>
</dbReference>
<dbReference type="AlphaFoldDB" id="A0A7J9NJ95"/>
<evidence type="ECO:0000313" key="3">
    <source>
        <dbReference type="Proteomes" id="UP000563838"/>
    </source>
</evidence>
<keyword evidence="2" id="KW-0560">Oxidoreductase</keyword>
<dbReference type="RefSeq" id="WP_181488878.1">
    <property type="nucleotide sequence ID" value="NZ_JACDUI010000002.1"/>
</dbReference>
<dbReference type="InterPro" id="IPR013096">
    <property type="entry name" value="Cupin_2"/>
</dbReference>
<comment type="caution">
    <text evidence="2">The sequence shown here is derived from an EMBL/GenBank/DDBJ whole genome shotgun (WGS) entry which is preliminary data.</text>
</comment>
<dbReference type="PANTHER" id="PTHR43698:SF1">
    <property type="entry name" value="BLL4564 PROTEIN"/>
    <property type="match status" value="1"/>
</dbReference>
<dbReference type="PANTHER" id="PTHR43698">
    <property type="entry name" value="RIBD C-TERMINAL DOMAIN CONTAINING PROTEIN"/>
    <property type="match status" value="1"/>
</dbReference>